<dbReference type="InterPro" id="IPR025335">
    <property type="entry name" value="DUF4241"/>
</dbReference>
<dbReference type="Pfam" id="PF14025">
    <property type="entry name" value="DUF4241"/>
    <property type="match status" value="1"/>
</dbReference>
<evidence type="ECO:0000313" key="1">
    <source>
        <dbReference type="EMBL" id="MFC7274972.1"/>
    </source>
</evidence>
<dbReference type="RefSeq" id="WP_378967555.1">
    <property type="nucleotide sequence ID" value="NZ_JBHTBJ010000007.1"/>
</dbReference>
<organism evidence="1 2">
    <name type="scientific">Paractinoplanes rhizophilus</name>
    <dbReference type="NCBI Taxonomy" id="1416877"/>
    <lineage>
        <taxon>Bacteria</taxon>
        <taxon>Bacillati</taxon>
        <taxon>Actinomycetota</taxon>
        <taxon>Actinomycetes</taxon>
        <taxon>Micromonosporales</taxon>
        <taxon>Micromonosporaceae</taxon>
        <taxon>Paractinoplanes</taxon>
    </lineage>
</organism>
<gene>
    <name evidence="1" type="ORF">ACFQS1_13330</name>
</gene>
<reference evidence="2" key="1">
    <citation type="journal article" date="2019" name="Int. J. Syst. Evol. Microbiol.">
        <title>The Global Catalogue of Microorganisms (GCM) 10K type strain sequencing project: providing services to taxonomists for standard genome sequencing and annotation.</title>
        <authorList>
            <consortium name="The Broad Institute Genomics Platform"/>
            <consortium name="The Broad Institute Genome Sequencing Center for Infectious Disease"/>
            <person name="Wu L."/>
            <person name="Ma J."/>
        </authorList>
    </citation>
    <scope>NUCLEOTIDE SEQUENCE [LARGE SCALE GENOMIC DNA]</scope>
    <source>
        <strain evidence="2">XZYJT-10</strain>
    </source>
</reference>
<proteinExistence type="predicted"/>
<accession>A0ABW2HPE3</accession>
<evidence type="ECO:0000313" key="2">
    <source>
        <dbReference type="Proteomes" id="UP001596548"/>
    </source>
</evidence>
<dbReference type="EMBL" id="JBHTBJ010000007">
    <property type="protein sequence ID" value="MFC7274972.1"/>
    <property type="molecule type" value="Genomic_DNA"/>
</dbReference>
<name>A0ABW2HPE3_9ACTN</name>
<keyword evidence="2" id="KW-1185">Reference proteome</keyword>
<dbReference type="Proteomes" id="UP001596548">
    <property type="component" value="Unassembled WGS sequence"/>
</dbReference>
<protein>
    <submittedName>
        <fullName evidence="1">DUF4241 domain-containing protein</fullName>
    </submittedName>
</protein>
<sequence>MSYLPDFPVLLKNGSRVVRDGVEHVIEDRLVGVVTAPSGQIVGCDPLTDAREVSPFIVTVPPGRYELRAWIASLHDGVSGTDIRTVALQLVVREQPTMRWELESALWLIWWPCEH</sequence>
<comment type="caution">
    <text evidence="1">The sequence shown here is derived from an EMBL/GenBank/DDBJ whole genome shotgun (WGS) entry which is preliminary data.</text>
</comment>